<dbReference type="AlphaFoldDB" id="Q0J721"/>
<feature type="region of interest" description="Disordered" evidence="4">
    <location>
        <begin position="1"/>
        <end position="29"/>
    </location>
</feature>
<dbReference type="Gene3D" id="3.40.50.300">
    <property type="entry name" value="P-loop containing nucleotide triphosphate hydrolases"/>
    <property type="match status" value="2"/>
</dbReference>
<evidence type="ECO:0000256" key="4">
    <source>
        <dbReference type="SAM" id="MobiDB-lite"/>
    </source>
</evidence>
<evidence type="ECO:0000256" key="3">
    <source>
        <dbReference type="RuleBase" id="RU361155"/>
    </source>
</evidence>
<reference evidence="6 7" key="1">
    <citation type="journal article" date="2005" name="Nature">
        <title>The map-based sequence of the rice genome.</title>
        <authorList>
            <consortium name="International rice genome sequencing project (IRGSP)"/>
            <person name="Matsumoto T."/>
            <person name="Wu J."/>
            <person name="Kanamori H."/>
            <person name="Katayose Y."/>
            <person name="Fujisawa M."/>
            <person name="Namiki N."/>
            <person name="Mizuno H."/>
            <person name="Yamamoto K."/>
            <person name="Antonio B.A."/>
            <person name="Baba T."/>
            <person name="Sakata K."/>
            <person name="Nagamura Y."/>
            <person name="Aoki H."/>
            <person name="Arikawa K."/>
            <person name="Arita K."/>
            <person name="Bito T."/>
            <person name="Chiden Y."/>
            <person name="Fujitsuka N."/>
            <person name="Fukunaka R."/>
            <person name="Hamada M."/>
            <person name="Harada C."/>
            <person name="Hayashi A."/>
            <person name="Hijishita S."/>
            <person name="Honda M."/>
            <person name="Hosokawa S."/>
            <person name="Ichikawa Y."/>
            <person name="Idonuma A."/>
            <person name="Iijima M."/>
            <person name="Ikeda M."/>
            <person name="Ikeno M."/>
            <person name="Ito K."/>
            <person name="Ito S."/>
            <person name="Ito T."/>
            <person name="Ito Y."/>
            <person name="Ito Y."/>
            <person name="Iwabuchi A."/>
            <person name="Kamiya K."/>
            <person name="Karasawa W."/>
            <person name="Kurita K."/>
            <person name="Katagiri S."/>
            <person name="Kikuta A."/>
            <person name="Kobayashi H."/>
            <person name="Kobayashi N."/>
            <person name="Machita K."/>
            <person name="Maehara T."/>
            <person name="Masukawa M."/>
            <person name="Mizubayashi T."/>
            <person name="Mukai Y."/>
            <person name="Nagasaki H."/>
            <person name="Nagata Y."/>
            <person name="Naito S."/>
            <person name="Nakashima M."/>
            <person name="Nakama Y."/>
            <person name="Nakamichi Y."/>
            <person name="Nakamura M."/>
            <person name="Meguro A."/>
            <person name="Negishi M."/>
            <person name="Ohta I."/>
            <person name="Ohta T."/>
            <person name="Okamoto M."/>
            <person name="Ono N."/>
            <person name="Saji S."/>
            <person name="Sakaguchi M."/>
            <person name="Sakai K."/>
            <person name="Shibata M."/>
            <person name="Shimokawa T."/>
            <person name="Song J."/>
            <person name="Takazaki Y."/>
            <person name="Terasawa K."/>
            <person name="Tsugane M."/>
            <person name="Tsuji K."/>
            <person name="Ueda S."/>
            <person name="Waki K."/>
            <person name="Yamagata H."/>
            <person name="Yamamoto M."/>
            <person name="Yamamoto S."/>
            <person name="Yamane H."/>
            <person name="Yoshiki S."/>
            <person name="Yoshihara R."/>
            <person name="Yukawa K."/>
            <person name="Zhong H."/>
            <person name="Yano M."/>
            <person name="Yuan Q."/>
            <person name="Ouyang S."/>
            <person name="Liu J."/>
            <person name="Jones K.M."/>
            <person name="Gansberger K."/>
            <person name="Moffat K."/>
            <person name="Hill J."/>
            <person name="Bera J."/>
            <person name="Fadrosh D."/>
            <person name="Jin S."/>
            <person name="Johri S."/>
            <person name="Kim M."/>
            <person name="Overton L."/>
            <person name="Reardon M."/>
            <person name="Tsitrin T."/>
            <person name="Vuong H."/>
            <person name="Weaver B."/>
            <person name="Ciecko A."/>
            <person name="Tallon L."/>
            <person name="Jackson J."/>
            <person name="Pai G."/>
            <person name="Aken S.V."/>
            <person name="Utterback T."/>
            <person name="Reidmuller S."/>
            <person name="Feldblyum T."/>
            <person name="Hsiao J."/>
            <person name="Zismann V."/>
            <person name="Iobst S."/>
            <person name="de Vazeille A.R."/>
            <person name="Buell C.R."/>
            <person name="Ying K."/>
            <person name="Li Y."/>
            <person name="Lu T."/>
            <person name="Huang Y."/>
            <person name="Zhao Q."/>
            <person name="Feng Q."/>
            <person name="Zhang L."/>
            <person name="Zhu J."/>
            <person name="Weng Q."/>
            <person name="Mu J."/>
            <person name="Lu Y."/>
            <person name="Fan D."/>
            <person name="Liu Y."/>
            <person name="Guan J."/>
            <person name="Zhang Y."/>
            <person name="Yu S."/>
            <person name="Liu X."/>
            <person name="Zhang Y."/>
            <person name="Hong G."/>
            <person name="Han B."/>
            <person name="Choisne N."/>
            <person name="Demange N."/>
            <person name="Orjeda G."/>
            <person name="Samain S."/>
            <person name="Cattolico L."/>
            <person name="Pelletier E."/>
            <person name="Couloux A."/>
            <person name="Segurens B."/>
            <person name="Wincker P."/>
            <person name="D'Hont A."/>
            <person name="Scarpelli C."/>
            <person name="Weissenbach J."/>
            <person name="Salanoubat M."/>
            <person name="Quetier F."/>
            <person name="Yu Y."/>
            <person name="Kim H.R."/>
            <person name="Rambo T."/>
            <person name="Currie J."/>
            <person name="Collura K."/>
            <person name="Luo M."/>
            <person name="Yang T."/>
            <person name="Ammiraju J.S.S."/>
            <person name="Engler F."/>
            <person name="Soderlund C."/>
            <person name="Wing R.A."/>
            <person name="Palmer L.E."/>
            <person name="de la Bastide M."/>
            <person name="Spiegel L."/>
            <person name="Nascimento L."/>
            <person name="Zutavern T."/>
            <person name="O'Shaughnessy A."/>
            <person name="Dike S."/>
            <person name="Dedhia N."/>
            <person name="Preston R."/>
            <person name="Balija V."/>
            <person name="McCombie W.R."/>
            <person name="Chow T."/>
            <person name="Chen H."/>
            <person name="Chung M."/>
            <person name="Chen C."/>
            <person name="Shaw J."/>
            <person name="Wu H."/>
            <person name="Hsiao K."/>
            <person name="Chao Y."/>
            <person name="Chu M."/>
            <person name="Cheng C."/>
            <person name="Hour A."/>
            <person name="Lee P."/>
            <person name="Lin S."/>
            <person name="Lin Y."/>
            <person name="Liou J."/>
            <person name="Liu S."/>
            <person name="Hsing Y."/>
            <person name="Raghuvanshi S."/>
            <person name="Mohanty A."/>
            <person name="Bharti A.K."/>
            <person name="Gaur A."/>
            <person name="Gupta V."/>
            <person name="Kumar D."/>
            <person name="Ravi V."/>
            <person name="Vij S."/>
            <person name="Kapur A."/>
            <person name="Khurana P."/>
            <person name="Khurana P."/>
            <person name="Khurana J.P."/>
            <person name="Tyagi A.K."/>
            <person name="Gaikwad K."/>
            <person name="Singh A."/>
            <person name="Dalal V."/>
            <person name="Srivastava S."/>
            <person name="Dixit A."/>
            <person name="Pal A.K."/>
            <person name="Ghazi I.A."/>
            <person name="Yadav M."/>
            <person name="Pandit A."/>
            <person name="Bhargava A."/>
            <person name="Sureshbabu K."/>
            <person name="Batra K."/>
            <person name="Sharma T.R."/>
            <person name="Mohapatra T."/>
            <person name="Singh N.K."/>
            <person name="Messing J."/>
            <person name="Nelson A.B."/>
            <person name="Fuks G."/>
            <person name="Kavchok S."/>
            <person name="Keizer G."/>
            <person name="Linton E."/>
            <person name="Llaca V."/>
            <person name="Song R."/>
            <person name="Tanyolac B."/>
            <person name="Young S."/>
            <person name="Ho-Il K."/>
            <person name="Hahn J.H."/>
            <person name="Sangsakoo G."/>
            <person name="Vanavichit A."/>
            <person name="de Mattos Luiz.A.T."/>
            <person name="Zimmer P.D."/>
            <person name="Malone G."/>
            <person name="Dellagostin O."/>
            <person name="de Oliveira A.C."/>
            <person name="Bevan M."/>
            <person name="Bancroft I."/>
            <person name="Minx P."/>
            <person name="Cordum H."/>
            <person name="Wilson R."/>
            <person name="Cheng Z."/>
            <person name="Jin W."/>
            <person name="Jiang J."/>
            <person name="Leong S.A."/>
            <person name="Iwama H."/>
            <person name="Gojobori T."/>
            <person name="Itoh T."/>
            <person name="Niimura Y."/>
            <person name="Fujii Y."/>
            <person name="Habara T."/>
            <person name="Sakai H."/>
            <person name="Sato Y."/>
            <person name="Wilson G."/>
            <person name="Kumar K."/>
            <person name="McCouch S."/>
            <person name="Juretic N."/>
            <person name="Hoen D."/>
            <person name="Wright S."/>
            <person name="Bruskiewich R."/>
            <person name="Bureau T."/>
            <person name="Miyao A."/>
            <person name="Hirochika H."/>
            <person name="Nishikawa T."/>
            <person name="Kadowaki K."/>
            <person name="Sugiura M."/>
            <person name="Burr B."/>
            <person name="Sasaki T."/>
        </authorList>
    </citation>
    <scope>NUCLEOTIDE SEQUENCE [LARGE SCALE GENOMIC DNA]</scope>
    <source>
        <strain evidence="7">cv. Nipponbare</strain>
    </source>
</reference>
<protein>
    <recommendedName>
        <fullName evidence="3">Sulfotransferase</fullName>
        <ecNumber evidence="3">2.8.2.-</ecNumber>
    </recommendedName>
</protein>
<dbReference type="SMR" id="Q0J721"/>
<proteinExistence type="inferred from homology"/>
<name>Q0J721_ORYSJ</name>
<evidence type="ECO:0000313" key="6">
    <source>
        <dbReference type="EMBL" id="BAF23244.1"/>
    </source>
</evidence>
<dbReference type="EC" id="2.8.2.-" evidence="3"/>
<sequence>MGSTGEVMLASGGGAAPAPATSRDGRGAAAGLGPVAFKDAADADAIPVRPPTEHDAAVSAMPARVFHNLKLRQHQGYWVLDAWARGAVAMQRGGGGLVPRADGDVLLASLPKSGTTWLKALAFAVMARAAHPPASPDHPLRRLNPHDCVPLVDRLFAPGRDAVLDELPSPRLMCTHMPLSLLPATVADGSSGCKIIYICRRMDPDDDVQGGDVQARQGVQRHGTLRCSSPCSPSTAAAPAYTTARTGYSWMALRRGRSHSSPDQKDALVSMWHFLKRNGLQNLYESFCEGTCFGGPVWNHILEYWRASKANPSRVLFLRYERLLQDPTDSIRELAEFVGQPFTSSEEEAGVVTEIVELCSMENLMSQKANKEGAQGVFIKFSHDSYFRKGVAGGWTSHMTPEMGRRLDAILRDKFDGSGLTI</sequence>
<keyword evidence="2 3" id="KW-0808">Transferase</keyword>
<feature type="domain" description="Sulfotransferase" evidence="5">
    <location>
        <begin position="102"/>
        <end position="200"/>
    </location>
</feature>
<dbReference type="SUPFAM" id="SSF52540">
    <property type="entry name" value="P-loop containing nucleoside triphosphate hydrolases"/>
    <property type="match status" value="2"/>
</dbReference>
<dbReference type="KEGG" id="dosa:Os08g0239900"/>
<evidence type="ECO:0000256" key="2">
    <source>
        <dbReference type="ARBA" id="ARBA00022679"/>
    </source>
</evidence>
<dbReference type="Proteomes" id="UP000000763">
    <property type="component" value="Chromosome 8"/>
</dbReference>
<evidence type="ECO:0000259" key="5">
    <source>
        <dbReference type="Pfam" id="PF00685"/>
    </source>
</evidence>
<dbReference type="EMBL" id="AP008214">
    <property type="protein sequence ID" value="BAF23244.1"/>
    <property type="molecule type" value="Genomic_DNA"/>
</dbReference>
<dbReference type="GO" id="GO:0008146">
    <property type="term" value="F:sulfotransferase activity"/>
    <property type="evidence" value="ECO:0007669"/>
    <property type="project" value="InterPro"/>
</dbReference>
<feature type="domain" description="Sulfotransferase" evidence="5">
    <location>
        <begin position="263"/>
        <end position="419"/>
    </location>
</feature>
<reference evidence="7" key="2">
    <citation type="journal article" date="2008" name="Nucleic Acids Res.">
        <title>The rice annotation project database (RAP-DB): 2008 update.</title>
        <authorList>
            <consortium name="The rice annotation project (RAP)"/>
        </authorList>
    </citation>
    <scope>GENOME REANNOTATION</scope>
    <source>
        <strain evidence="7">cv. Nipponbare</strain>
    </source>
</reference>
<accession>Q0J721</accession>
<gene>
    <name evidence="6" type="ordered locus">Os08g0239900</name>
</gene>
<dbReference type="InterPro" id="IPR027417">
    <property type="entry name" value="P-loop_NTPase"/>
</dbReference>
<evidence type="ECO:0000313" key="7">
    <source>
        <dbReference type="Proteomes" id="UP000000763"/>
    </source>
</evidence>
<organism evidence="6 7">
    <name type="scientific">Oryza sativa subsp. japonica</name>
    <name type="common">Rice</name>
    <dbReference type="NCBI Taxonomy" id="39947"/>
    <lineage>
        <taxon>Eukaryota</taxon>
        <taxon>Viridiplantae</taxon>
        <taxon>Streptophyta</taxon>
        <taxon>Embryophyta</taxon>
        <taxon>Tracheophyta</taxon>
        <taxon>Spermatophyta</taxon>
        <taxon>Magnoliopsida</taxon>
        <taxon>Liliopsida</taxon>
        <taxon>Poales</taxon>
        <taxon>Poaceae</taxon>
        <taxon>BOP clade</taxon>
        <taxon>Oryzoideae</taxon>
        <taxon>Oryzeae</taxon>
        <taxon>Oryzinae</taxon>
        <taxon>Oryza</taxon>
        <taxon>Oryza sativa</taxon>
    </lineage>
</organism>
<dbReference type="InterPro" id="IPR000863">
    <property type="entry name" value="Sulfotransferase_dom"/>
</dbReference>
<evidence type="ECO:0000256" key="1">
    <source>
        <dbReference type="ARBA" id="ARBA00005771"/>
    </source>
</evidence>
<comment type="similarity">
    <text evidence="1 3">Belongs to the sulfotransferase 1 family.</text>
</comment>
<dbReference type="PANTHER" id="PTHR11783">
    <property type="entry name" value="SULFOTRANSFERASE SULT"/>
    <property type="match status" value="1"/>
</dbReference>
<dbReference type="Pfam" id="PF00685">
    <property type="entry name" value="Sulfotransfer_1"/>
    <property type="match status" value="2"/>
</dbReference>